<feature type="non-terminal residue" evidence="11">
    <location>
        <position position="307"/>
    </location>
</feature>
<evidence type="ECO:0000256" key="2">
    <source>
        <dbReference type="ARBA" id="ARBA00006375"/>
    </source>
</evidence>
<evidence type="ECO:0000256" key="5">
    <source>
        <dbReference type="ARBA" id="ARBA00022737"/>
    </source>
</evidence>
<evidence type="ECO:0000313" key="11">
    <source>
        <dbReference type="EMBL" id="KAK7202882.1"/>
    </source>
</evidence>
<dbReference type="SUPFAM" id="SSF103506">
    <property type="entry name" value="Mitochondrial carrier"/>
    <property type="match status" value="1"/>
</dbReference>
<keyword evidence="3 10" id="KW-0813">Transport</keyword>
<reference evidence="11 12" key="1">
    <citation type="submission" date="2024-03" db="EMBL/GenBank/DDBJ databases">
        <title>Genome-scale model development and genomic sequencing of the oleaginous clade Lipomyces.</title>
        <authorList>
            <consortium name="Lawrence Berkeley National Laboratory"/>
            <person name="Czajka J.J."/>
            <person name="Han Y."/>
            <person name="Kim J."/>
            <person name="Mondo S.J."/>
            <person name="Hofstad B.A."/>
            <person name="Robles A."/>
            <person name="Haridas S."/>
            <person name="Riley R."/>
            <person name="LaButti K."/>
            <person name="Pangilinan J."/>
            <person name="Andreopoulos W."/>
            <person name="Lipzen A."/>
            <person name="Yan J."/>
            <person name="Wang M."/>
            <person name="Ng V."/>
            <person name="Grigoriev I.V."/>
            <person name="Spatafora J.W."/>
            <person name="Magnuson J.K."/>
            <person name="Baker S.E."/>
            <person name="Pomraning K.R."/>
        </authorList>
    </citation>
    <scope>NUCLEOTIDE SEQUENCE [LARGE SCALE GENOMIC DNA]</scope>
    <source>
        <strain evidence="11 12">Phaff 52-87</strain>
    </source>
</reference>
<comment type="caution">
    <text evidence="11">The sequence shown here is derived from an EMBL/GenBank/DDBJ whole genome shotgun (WGS) entry which is preliminary data.</text>
</comment>
<feature type="repeat" description="Solcar" evidence="9">
    <location>
        <begin position="111"/>
        <end position="205"/>
    </location>
</feature>
<accession>A0ABR1EZ39</accession>
<dbReference type="GeneID" id="90036220"/>
<evidence type="ECO:0000256" key="8">
    <source>
        <dbReference type="ARBA" id="ARBA00023136"/>
    </source>
</evidence>
<proteinExistence type="inferred from homology"/>
<keyword evidence="4 9" id="KW-0812">Transmembrane</keyword>
<name>A0ABR1EZ39_9ASCO</name>
<sequence length="307" mass="33132">MSEQQQMLTSAKEIAFGSISGIAGKLFEYPFDTVKVRLQSQPDGKPLQFSGPVDCFQQTWRNEGINGFYRGIASPLIGAAAENASLFVSYEASKSALRSLFYPTLSNSDRLPMQALLVCGATSGAFTSFILTPIELIKCKMQVQNLSLYDSHTKPPSSSSKAAYPAQRTQSNGISGFWRGQLGTLFRETGGSAAWFGAYEFMSSLLRASRPADSQSNSQFIAMVSGACAGIAYNISLFPADSVKSRMQTDSVLGTGDSQQGFWTVAKNMYKSGGIKVLYRGCGMTVARAAPSSAIIFLVYENLKANF</sequence>
<dbReference type="Pfam" id="PF00153">
    <property type="entry name" value="Mito_carr"/>
    <property type="match status" value="3"/>
</dbReference>
<dbReference type="InterPro" id="IPR050567">
    <property type="entry name" value="Mitochondrial_Carrier"/>
</dbReference>
<protein>
    <submittedName>
        <fullName evidence="11">Mitochondrial carrier domain-containing protein</fullName>
    </submittedName>
</protein>
<dbReference type="EMBL" id="JBBJBU010000014">
    <property type="protein sequence ID" value="KAK7202882.1"/>
    <property type="molecule type" value="Genomic_DNA"/>
</dbReference>
<comment type="subcellular location">
    <subcellularLocation>
        <location evidence="1">Mitochondrion membrane</location>
        <topology evidence="1">Multi-pass membrane protein</topology>
    </subcellularLocation>
</comment>
<dbReference type="RefSeq" id="XP_064765915.1">
    <property type="nucleotide sequence ID" value="XM_064910708.1"/>
</dbReference>
<keyword evidence="8 9" id="KW-0472">Membrane</keyword>
<evidence type="ECO:0000256" key="1">
    <source>
        <dbReference type="ARBA" id="ARBA00004225"/>
    </source>
</evidence>
<evidence type="ECO:0000313" key="12">
    <source>
        <dbReference type="Proteomes" id="UP001498771"/>
    </source>
</evidence>
<keyword evidence="6" id="KW-1133">Transmembrane helix</keyword>
<dbReference type="Gene3D" id="1.50.40.10">
    <property type="entry name" value="Mitochondrial carrier domain"/>
    <property type="match status" value="2"/>
</dbReference>
<feature type="repeat" description="Solcar" evidence="9">
    <location>
        <begin position="217"/>
        <end position="306"/>
    </location>
</feature>
<organism evidence="11 12">
    <name type="scientific">Myxozyma melibiosi</name>
    <dbReference type="NCBI Taxonomy" id="54550"/>
    <lineage>
        <taxon>Eukaryota</taxon>
        <taxon>Fungi</taxon>
        <taxon>Dikarya</taxon>
        <taxon>Ascomycota</taxon>
        <taxon>Saccharomycotina</taxon>
        <taxon>Lipomycetes</taxon>
        <taxon>Lipomycetales</taxon>
        <taxon>Lipomycetaceae</taxon>
        <taxon>Myxozyma</taxon>
    </lineage>
</organism>
<feature type="repeat" description="Solcar" evidence="9">
    <location>
        <begin position="8"/>
        <end position="96"/>
    </location>
</feature>
<evidence type="ECO:0000256" key="7">
    <source>
        <dbReference type="ARBA" id="ARBA00023128"/>
    </source>
</evidence>
<keyword evidence="12" id="KW-1185">Reference proteome</keyword>
<dbReference type="Proteomes" id="UP001498771">
    <property type="component" value="Unassembled WGS sequence"/>
</dbReference>
<evidence type="ECO:0000256" key="10">
    <source>
        <dbReference type="RuleBase" id="RU000488"/>
    </source>
</evidence>
<evidence type="ECO:0000256" key="6">
    <source>
        <dbReference type="ARBA" id="ARBA00022989"/>
    </source>
</evidence>
<dbReference type="InterPro" id="IPR018108">
    <property type="entry name" value="MCP_transmembrane"/>
</dbReference>
<keyword evidence="7" id="KW-0496">Mitochondrion</keyword>
<dbReference type="PROSITE" id="PS50920">
    <property type="entry name" value="SOLCAR"/>
    <property type="match status" value="3"/>
</dbReference>
<evidence type="ECO:0000256" key="4">
    <source>
        <dbReference type="ARBA" id="ARBA00022692"/>
    </source>
</evidence>
<dbReference type="InterPro" id="IPR023395">
    <property type="entry name" value="MCP_dom_sf"/>
</dbReference>
<dbReference type="PANTHER" id="PTHR45624">
    <property type="entry name" value="MITOCHONDRIAL BASIC AMINO ACIDS TRANSPORTER-RELATED"/>
    <property type="match status" value="1"/>
</dbReference>
<evidence type="ECO:0000256" key="9">
    <source>
        <dbReference type="PROSITE-ProRule" id="PRU00282"/>
    </source>
</evidence>
<dbReference type="PANTHER" id="PTHR45624:SF31">
    <property type="entry name" value="MITOCHONDRIAL ORNITHINE TRANSPORTER 1"/>
    <property type="match status" value="1"/>
</dbReference>
<keyword evidence="5" id="KW-0677">Repeat</keyword>
<evidence type="ECO:0000256" key="3">
    <source>
        <dbReference type="ARBA" id="ARBA00022448"/>
    </source>
</evidence>
<gene>
    <name evidence="11" type="ORF">BZA70DRAFT_251398</name>
</gene>
<comment type="similarity">
    <text evidence="2 10">Belongs to the mitochondrial carrier (TC 2.A.29) family.</text>
</comment>